<evidence type="ECO:0000313" key="5">
    <source>
        <dbReference type="Proteomes" id="UP000558113"/>
    </source>
</evidence>
<comment type="caution">
    <text evidence="4">The sequence shown here is derived from an EMBL/GenBank/DDBJ whole genome shotgun (WGS) entry which is preliminary data.</text>
</comment>
<reference evidence="4 5" key="1">
    <citation type="submission" date="2020-01" db="EMBL/GenBank/DDBJ databases">
        <title>Paenibacillus soybeanensis sp. nov. isolated from the nodules of soybean (Glycine max(L.) Merr).</title>
        <authorList>
            <person name="Wang H."/>
        </authorList>
    </citation>
    <scope>NUCLEOTIDE SEQUENCE [LARGE SCALE GENOMIC DNA]</scope>
    <source>
        <strain evidence="4 5">DSM 23054</strain>
    </source>
</reference>
<feature type="chain" id="PRO_5031319450" description="F5/8 type C domain-containing protein" evidence="2">
    <location>
        <begin position="38"/>
        <end position="803"/>
    </location>
</feature>
<dbReference type="InterPro" id="IPR000421">
    <property type="entry name" value="FA58C"/>
</dbReference>
<name>A0A7X4YV55_9BACL</name>
<protein>
    <recommendedName>
        <fullName evidence="3">F5/8 type C domain-containing protein</fullName>
    </recommendedName>
</protein>
<dbReference type="EMBL" id="JAAAMU010000016">
    <property type="protein sequence ID" value="NBC72174.1"/>
    <property type="molecule type" value="Genomic_DNA"/>
</dbReference>
<gene>
    <name evidence="4" type="ORF">GT003_24515</name>
</gene>
<keyword evidence="1 2" id="KW-0732">Signal</keyword>
<evidence type="ECO:0000256" key="1">
    <source>
        <dbReference type="ARBA" id="ARBA00022729"/>
    </source>
</evidence>
<dbReference type="OrthoDB" id="2483993at2"/>
<dbReference type="Gene3D" id="3.20.20.80">
    <property type="entry name" value="Glycosidases"/>
    <property type="match status" value="1"/>
</dbReference>
<dbReference type="InterPro" id="IPR013517">
    <property type="entry name" value="FG-GAP"/>
</dbReference>
<dbReference type="RefSeq" id="WP_161702880.1">
    <property type="nucleotide sequence ID" value="NZ_JAAAMU010000016.1"/>
</dbReference>
<evidence type="ECO:0000259" key="3">
    <source>
        <dbReference type="PROSITE" id="PS50022"/>
    </source>
</evidence>
<feature type="domain" description="F5/8 type C" evidence="3">
    <location>
        <begin position="643"/>
        <end position="803"/>
    </location>
</feature>
<dbReference type="InterPro" id="IPR008979">
    <property type="entry name" value="Galactose-bd-like_sf"/>
</dbReference>
<dbReference type="Gene3D" id="2.60.120.260">
    <property type="entry name" value="Galactose-binding domain-like"/>
    <property type="match status" value="1"/>
</dbReference>
<dbReference type="Pfam" id="PF00754">
    <property type="entry name" value="F5_F8_type_C"/>
    <property type="match status" value="1"/>
</dbReference>
<accession>A0A7X4YV55</accession>
<dbReference type="PROSITE" id="PS50022">
    <property type="entry name" value="FA58C_3"/>
    <property type="match status" value="1"/>
</dbReference>
<evidence type="ECO:0000313" key="4">
    <source>
        <dbReference type="EMBL" id="NBC72174.1"/>
    </source>
</evidence>
<dbReference type="SUPFAM" id="SSF49785">
    <property type="entry name" value="Galactose-binding domain-like"/>
    <property type="match status" value="1"/>
</dbReference>
<sequence>MSKSQSRSRSKQAKRFISSVAALSAFALGTIASPASADAAKPTVGMWYSTWYAKKPSVAPTWSTGFGAGSTNQLLGDVNGDGKDDAIVFDGATGKWSAALSNGNGFGAPTVWATGHGTGSTNQFLADENGDGKLDAVAFDGATGAWKVALSNGNGFGASSSWITGHGVGSGNQFMADVNGDGRSDSVVYFASNGTWYAALSTGSAFSAYSQWIAGHGVGSSNQFMADVNGDGKQDAIIYIANSGSWFVAPSTGTGFQPYYAWASGHGYGSSKQLVSDANGDGFADAFVYFNFDQNGDGLNGDLYGLTYLKSSKSLATGSVVMNSGFGYNASKLFQGNLSGDAYGWKATVAFNNATGTWSVEPYHYFKKNLHDTWAAWNMKYLPLTLGTYRQYDSNEVPVIDEHIAAMSSAGVDFLLLDETNGLYVDDGYIYDRAVTLSSRINAWNSTTGNRSLKYALAIGDLQYTHDPQSVEFEAGEAWKQFVNTANGGTKNYYYLNGKPLLVLHAGAAERNAWLNWTGDKTNSSKFTIRYSEGGTPSGDYGWYTPASGTIANDEVMVVMPGHNPNQATYTPISRANGDYYTAKAWDRVMQKNPKPQIVMVNSYNEYAEETAVAVTDTSQVTGLTEKWLNKSGVMDNAMYWNMTKEYIRRLGNLAFGATVTASSSGESGDWGRSRLNDGLLNSGSGSVGWTSDASLTVNHSEYVKLDMGTSHAVSRLDLYPRNDSGNVGQGFPIAFNVQTSTDNVNWTTVATVSNYALPGNAVQSFAIAPMTARYVKVTGTSLRPNAGDGNNYRMQLAEIEIY</sequence>
<organism evidence="4 5">
    <name type="scientific">Paenibacillus sacheonensis</name>
    <dbReference type="NCBI Taxonomy" id="742054"/>
    <lineage>
        <taxon>Bacteria</taxon>
        <taxon>Bacillati</taxon>
        <taxon>Bacillota</taxon>
        <taxon>Bacilli</taxon>
        <taxon>Bacillales</taxon>
        <taxon>Paenibacillaceae</taxon>
        <taxon>Paenibacillus</taxon>
    </lineage>
</organism>
<keyword evidence="5" id="KW-1185">Reference proteome</keyword>
<dbReference type="AlphaFoldDB" id="A0A7X4YV55"/>
<feature type="signal peptide" evidence="2">
    <location>
        <begin position="1"/>
        <end position="37"/>
    </location>
</feature>
<evidence type="ECO:0000256" key="2">
    <source>
        <dbReference type="SAM" id="SignalP"/>
    </source>
</evidence>
<dbReference type="Proteomes" id="UP000558113">
    <property type="component" value="Unassembled WGS sequence"/>
</dbReference>
<proteinExistence type="predicted"/>
<dbReference type="InterPro" id="IPR028994">
    <property type="entry name" value="Integrin_alpha_N"/>
</dbReference>
<dbReference type="Pfam" id="PF13517">
    <property type="entry name" value="FG-GAP_3"/>
    <property type="match status" value="2"/>
</dbReference>
<dbReference type="SUPFAM" id="SSF69318">
    <property type="entry name" value="Integrin alpha N-terminal domain"/>
    <property type="match status" value="1"/>
</dbReference>